<dbReference type="PANTHER" id="PTHR43358">
    <property type="entry name" value="ALPHA/BETA-HYDROLASE"/>
    <property type="match status" value="1"/>
</dbReference>
<dbReference type="InterPro" id="IPR022742">
    <property type="entry name" value="Hydrolase_4"/>
</dbReference>
<sequence length="469" mass="54813">MIRKLANYLIRPQRSTYQDKDLGDKEFTIGNSEFIRNDFNLKNERGLTIKCSIFEPSPRQENKEYDCIVFCHGNSGNRCSIFECLDFILQSGFIAVSFDFSGCGNSEGKYVSLGHYEKFDIQVVVNHIRTFNYIGQIGLWGRSMGAASALLYTELDQDISSLCLDSPFRSLKSLIQDFMDKFKIITNIFGDILYEKVSKYVQEEANLSIESVQPILSAQKSRISAIFIHAVNDKIINKQHSDDIVQVYKGRKKYFNVSGDHNDMRNNQLYEEIIQFFKENFQKNQNKTNVSIEQISKPSLQFIEQEDDADSQIRNYAQRKTKRSLLFIKQDESLNQLSEDEDSQFQQREFRERKQTTKSKKRRETILLKNFVEISSNEDLDNSQEIQKDEKYNDEESKDQFERDCIDSSKDCELYEVNHRKKQQRKNMTRSEKIIIIQGDKYQSDEGLTSRESSPLPEDIDKIDKLKKS</sequence>
<reference evidence="4" key="1">
    <citation type="journal article" date="2006" name="PLoS Biol.">
        <title>Macronuclear genome sequence of the ciliate Tetrahymena thermophila, a model eukaryote.</title>
        <authorList>
            <person name="Eisen J.A."/>
            <person name="Coyne R.S."/>
            <person name="Wu M."/>
            <person name="Wu D."/>
            <person name="Thiagarajan M."/>
            <person name="Wortman J.R."/>
            <person name="Badger J.H."/>
            <person name="Ren Q."/>
            <person name="Amedeo P."/>
            <person name="Jones K.M."/>
            <person name="Tallon L.J."/>
            <person name="Delcher A.L."/>
            <person name="Salzberg S.L."/>
            <person name="Silva J.C."/>
            <person name="Haas B.J."/>
            <person name="Majoros W.H."/>
            <person name="Farzad M."/>
            <person name="Carlton J.M."/>
            <person name="Smith R.K. Jr."/>
            <person name="Garg J."/>
            <person name="Pearlman R.E."/>
            <person name="Karrer K.M."/>
            <person name="Sun L."/>
            <person name="Manning G."/>
            <person name="Elde N.C."/>
            <person name="Turkewitz A.P."/>
            <person name="Asai D.J."/>
            <person name="Wilkes D.E."/>
            <person name="Wang Y."/>
            <person name="Cai H."/>
            <person name="Collins K."/>
            <person name="Stewart B.A."/>
            <person name="Lee S.R."/>
            <person name="Wilamowska K."/>
            <person name="Weinberg Z."/>
            <person name="Ruzzo W.L."/>
            <person name="Wloga D."/>
            <person name="Gaertig J."/>
            <person name="Frankel J."/>
            <person name="Tsao C.-C."/>
            <person name="Gorovsky M.A."/>
            <person name="Keeling P.J."/>
            <person name="Waller R.F."/>
            <person name="Patron N.J."/>
            <person name="Cherry J.M."/>
            <person name="Stover N.A."/>
            <person name="Krieger C.J."/>
            <person name="del Toro C."/>
            <person name="Ryder H.F."/>
            <person name="Williamson S.C."/>
            <person name="Barbeau R.A."/>
            <person name="Hamilton E.P."/>
            <person name="Orias E."/>
        </authorList>
    </citation>
    <scope>NUCLEOTIDE SEQUENCE [LARGE SCALE GENOMIC DNA]</scope>
    <source>
        <strain evidence="4">SB210</strain>
    </source>
</reference>
<dbReference type="STRING" id="312017.I7M3E0"/>
<dbReference type="Gene3D" id="3.40.50.1820">
    <property type="entry name" value="alpha/beta hydrolase"/>
    <property type="match status" value="1"/>
</dbReference>
<dbReference type="Proteomes" id="UP000009168">
    <property type="component" value="Unassembled WGS sequence"/>
</dbReference>
<feature type="compositionally biased region" description="Basic residues" evidence="1">
    <location>
        <begin position="419"/>
        <end position="428"/>
    </location>
</feature>
<dbReference type="PANTHER" id="PTHR43358:SF4">
    <property type="entry name" value="ALPHA_BETA HYDROLASE FOLD-1 DOMAIN-CONTAINING PROTEIN"/>
    <property type="match status" value="1"/>
</dbReference>
<dbReference type="KEGG" id="tet:TTHERM_00494200"/>
<accession>I7M3E0</accession>
<name>I7M3E0_TETTS</name>
<dbReference type="InterPro" id="IPR052920">
    <property type="entry name" value="DNA-binding_regulatory"/>
</dbReference>
<evidence type="ECO:0000313" key="4">
    <source>
        <dbReference type="Proteomes" id="UP000009168"/>
    </source>
</evidence>
<gene>
    <name evidence="3" type="ORF">TTHERM_00494200</name>
</gene>
<dbReference type="Pfam" id="PF12146">
    <property type="entry name" value="Hydrolase_4"/>
    <property type="match status" value="1"/>
</dbReference>
<dbReference type="InParanoid" id="I7M3E0"/>
<dbReference type="SUPFAM" id="SSF53474">
    <property type="entry name" value="alpha/beta-Hydrolases"/>
    <property type="match status" value="1"/>
</dbReference>
<dbReference type="AlphaFoldDB" id="I7M3E0"/>
<feature type="compositionally biased region" description="Basic and acidic residues" evidence="1">
    <location>
        <begin position="459"/>
        <end position="469"/>
    </location>
</feature>
<organism evidence="3 4">
    <name type="scientific">Tetrahymena thermophila (strain SB210)</name>
    <dbReference type="NCBI Taxonomy" id="312017"/>
    <lineage>
        <taxon>Eukaryota</taxon>
        <taxon>Sar</taxon>
        <taxon>Alveolata</taxon>
        <taxon>Ciliophora</taxon>
        <taxon>Intramacronucleata</taxon>
        <taxon>Oligohymenophorea</taxon>
        <taxon>Hymenostomatida</taxon>
        <taxon>Tetrahymenina</taxon>
        <taxon>Tetrahymenidae</taxon>
        <taxon>Tetrahymena</taxon>
    </lineage>
</organism>
<dbReference type="OrthoDB" id="311442at2759"/>
<feature type="region of interest" description="Disordered" evidence="1">
    <location>
        <begin position="419"/>
        <end position="469"/>
    </location>
</feature>
<feature type="region of interest" description="Disordered" evidence="1">
    <location>
        <begin position="337"/>
        <end position="359"/>
    </location>
</feature>
<keyword evidence="4" id="KW-1185">Reference proteome</keyword>
<feature type="domain" description="Serine aminopeptidase S33" evidence="2">
    <location>
        <begin position="67"/>
        <end position="181"/>
    </location>
</feature>
<evidence type="ECO:0000259" key="2">
    <source>
        <dbReference type="Pfam" id="PF12146"/>
    </source>
</evidence>
<dbReference type="InterPro" id="IPR029058">
    <property type="entry name" value="AB_hydrolase_fold"/>
</dbReference>
<protein>
    <submittedName>
        <fullName evidence="3">Alpha/beta fold hydrolase</fullName>
    </submittedName>
</protein>
<dbReference type="EMBL" id="GG662512">
    <property type="protein sequence ID" value="EAS02968.2"/>
    <property type="molecule type" value="Genomic_DNA"/>
</dbReference>
<dbReference type="RefSeq" id="XP_001023213.2">
    <property type="nucleotide sequence ID" value="XM_001023213.2"/>
</dbReference>
<feature type="region of interest" description="Disordered" evidence="1">
    <location>
        <begin position="379"/>
        <end position="403"/>
    </location>
</feature>
<feature type="compositionally biased region" description="Basic and acidic residues" evidence="1">
    <location>
        <begin position="386"/>
        <end position="403"/>
    </location>
</feature>
<proteinExistence type="predicted"/>
<evidence type="ECO:0000313" key="3">
    <source>
        <dbReference type="EMBL" id="EAS02968.2"/>
    </source>
</evidence>
<keyword evidence="3" id="KW-0378">Hydrolase</keyword>
<dbReference type="GeneID" id="7831725"/>
<evidence type="ECO:0000256" key="1">
    <source>
        <dbReference type="SAM" id="MobiDB-lite"/>
    </source>
</evidence>
<dbReference type="GO" id="GO:0016787">
    <property type="term" value="F:hydrolase activity"/>
    <property type="evidence" value="ECO:0007669"/>
    <property type="project" value="UniProtKB-KW"/>
</dbReference>